<evidence type="ECO:0000313" key="3">
    <source>
        <dbReference type="EMBL" id="MDQ0229328.1"/>
    </source>
</evidence>
<gene>
    <name evidence="3" type="ORF">J2S19_000579</name>
</gene>
<protein>
    <submittedName>
        <fullName evidence="3">Uncharacterized protein</fullName>
    </submittedName>
</protein>
<keyword evidence="2" id="KW-0812">Transmembrane</keyword>
<dbReference type="EMBL" id="JAUSUD010000002">
    <property type="protein sequence ID" value="MDQ0229328.1"/>
    <property type="molecule type" value="Genomic_DNA"/>
</dbReference>
<keyword evidence="2" id="KW-0472">Membrane</keyword>
<organism evidence="3 4">
    <name type="scientific">Metabacillus malikii</name>
    <dbReference type="NCBI Taxonomy" id="1504265"/>
    <lineage>
        <taxon>Bacteria</taxon>
        <taxon>Bacillati</taxon>
        <taxon>Bacillota</taxon>
        <taxon>Bacilli</taxon>
        <taxon>Bacillales</taxon>
        <taxon>Bacillaceae</taxon>
        <taxon>Metabacillus</taxon>
    </lineage>
</organism>
<evidence type="ECO:0000256" key="2">
    <source>
        <dbReference type="SAM" id="Phobius"/>
    </source>
</evidence>
<accession>A0ABT9ZAQ6</accession>
<comment type="caution">
    <text evidence="3">The sequence shown here is derived from an EMBL/GenBank/DDBJ whole genome shotgun (WGS) entry which is preliminary data.</text>
</comment>
<proteinExistence type="predicted"/>
<reference evidence="3 4" key="1">
    <citation type="submission" date="2023-07" db="EMBL/GenBank/DDBJ databases">
        <title>Genomic Encyclopedia of Type Strains, Phase IV (KMG-IV): sequencing the most valuable type-strain genomes for metagenomic binning, comparative biology and taxonomic classification.</title>
        <authorList>
            <person name="Goeker M."/>
        </authorList>
    </citation>
    <scope>NUCLEOTIDE SEQUENCE [LARGE SCALE GENOMIC DNA]</scope>
    <source>
        <strain evidence="3 4">DSM 29005</strain>
    </source>
</reference>
<dbReference type="RefSeq" id="WP_307336853.1">
    <property type="nucleotide sequence ID" value="NZ_JAUSUD010000002.1"/>
</dbReference>
<keyword evidence="4" id="KW-1185">Reference proteome</keyword>
<evidence type="ECO:0000313" key="4">
    <source>
        <dbReference type="Proteomes" id="UP001234495"/>
    </source>
</evidence>
<sequence length="326" mass="37108">MDAGIFMLIILFIGLLIFVINKRGKKRPKLSMENIPSQLGKLDNAPITPLINQLNSALDEQYIQQVKKRFLQEDSNRTEDEFEWLLFELKRYFILTKVLKSTPMFSGDVDEIWHEMILFTNDYEKFSQNYYGKMLHHYPNTDPVPAPQERAFFDWVFSQFFSITEFTWNAWGDFFSDPLNKDTLKDFKTLGRQELATKYFKDCPDCPEAIYYLIDKMKEQLASAEQTYSVKPKGKFAKQQTFGDMSTLSLVMVFYSYYHFDEYWSYAKEYAYGNAAYNTSGCTSAVFCGVGSDSHDHGGSNDNGSDGGGSDGGGSSCSSCGGGCSS</sequence>
<keyword evidence="2" id="KW-1133">Transmembrane helix</keyword>
<dbReference type="Proteomes" id="UP001234495">
    <property type="component" value="Unassembled WGS sequence"/>
</dbReference>
<feature type="transmembrane region" description="Helical" evidence="2">
    <location>
        <begin position="6"/>
        <end position="22"/>
    </location>
</feature>
<name>A0ABT9ZAQ6_9BACI</name>
<feature type="compositionally biased region" description="Gly residues" evidence="1">
    <location>
        <begin position="305"/>
        <end position="326"/>
    </location>
</feature>
<evidence type="ECO:0000256" key="1">
    <source>
        <dbReference type="SAM" id="MobiDB-lite"/>
    </source>
</evidence>
<feature type="region of interest" description="Disordered" evidence="1">
    <location>
        <begin position="298"/>
        <end position="326"/>
    </location>
</feature>